<dbReference type="SUPFAM" id="SSF50129">
    <property type="entry name" value="GroES-like"/>
    <property type="match status" value="1"/>
</dbReference>
<dbReference type="GO" id="GO:0016491">
    <property type="term" value="F:oxidoreductase activity"/>
    <property type="evidence" value="ECO:0007669"/>
    <property type="project" value="InterPro"/>
</dbReference>
<dbReference type="InterPro" id="IPR051397">
    <property type="entry name" value="Zn-ADH-like_protein"/>
</dbReference>
<reference evidence="2 3" key="1">
    <citation type="journal article" date="2016" name="Genome Announc.">
        <title>Complete Genome Sequence of Thiostrepton-Producing Streptomyces laurentii ATCC 31255.</title>
        <authorList>
            <person name="Doi K."/>
            <person name="Fujino Y."/>
            <person name="Nagayoshi Y."/>
            <person name="Ohshima T."/>
            <person name="Ogata S."/>
        </authorList>
    </citation>
    <scope>NUCLEOTIDE SEQUENCE [LARGE SCALE GENOMIC DNA]</scope>
    <source>
        <strain evidence="2 3">ATCC 31255</strain>
    </source>
</reference>
<dbReference type="AlphaFoldDB" id="A0A160P9A3"/>
<dbReference type="Pfam" id="PF00107">
    <property type="entry name" value="ADH_zinc_N"/>
    <property type="match status" value="1"/>
</dbReference>
<dbReference type="CDD" id="cd08270">
    <property type="entry name" value="MDR4"/>
    <property type="match status" value="1"/>
</dbReference>
<organism evidence="2 3">
    <name type="scientific">Streptomyces laurentii</name>
    <dbReference type="NCBI Taxonomy" id="39478"/>
    <lineage>
        <taxon>Bacteria</taxon>
        <taxon>Bacillati</taxon>
        <taxon>Actinomycetota</taxon>
        <taxon>Actinomycetes</taxon>
        <taxon>Kitasatosporales</taxon>
        <taxon>Streptomycetaceae</taxon>
        <taxon>Streptomyces</taxon>
    </lineage>
</organism>
<gene>
    <name evidence="2" type="ORF">SLA_6717</name>
</gene>
<dbReference type="SMART" id="SM00829">
    <property type="entry name" value="PKS_ER"/>
    <property type="match status" value="1"/>
</dbReference>
<accession>A0A160P9A3</accession>
<dbReference type="SMR" id="A0A160P9A3"/>
<dbReference type="PANTHER" id="PTHR43677">
    <property type="entry name" value="SHORT-CHAIN DEHYDROGENASE/REDUCTASE"/>
    <property type="match status" value="1"/>
</dbReference>
<dbReference type="InterPro" id="IPR011032">
    <property type="entry name" value="GroES-like_sf"/>
</dbReference>
<sequence>MGGAAAEGLDVITGSVAEQRTPLVGLRHSVALSLQEDSHARTARRSLGPAGLRLGTVPDPVPAPHQALIRVTATSLNHGEVVFGLKGASEGAVLGWDAAGVVEQAAVDGSGPAVGTPVVTLMPEGAWAELRAVDTALIGRAPEGADPAGLATIPVAATSALRALHRVGPLLGRDVLVTGATGGVGRYAVQLARAAGARVVAVTGDPGANGELLRGLGAHEVIRTPKEATRPMDGVVDMVGGPLLVEAYQTLNERGTLVSVGHATEKGEDFPFGVFFGDQGRHDRSIATFFLLACTGLDRDLTWLAHQVAAGDLDPGITWRGGWDAAAEAIDALLAHKLHGKAVLTLG</sequence>
<dbReference type="KEGG" id="slau:SLA_6717"/>
<dbReference type="Pfam" id="PF08240">
    <property type="entry name" value="ADH_N"/>
    <property type="match status" value="1"/>
</dbReference>
<dbReference type="InterPro" id="IPR013154">
    <property type="entry name" value="ADH-like_N"/>
</dbReference>
<proteinExistence type="predicted"/>
<protein>
    <submittedName>
        <fullName evidence="2">Alcohol dehydrogenase</fullName>
    </submittedName>
</protein>
<dbReference type="Gene3D" id="3.40.50.720">
    <property type="entry name" value="NAD(P)-binding Rossmann-like Domain"/>
    <property type="match status" value="1"/>
</dbReference>
<dbReference type="Gene3D" id="3.90.180.10">
    <property type="entry name" value="Medium-chain alcohol dehydrogenases, catalytic domain"/>
    <property type="match status" value="1"/>
</dbReference>
<dbReference type="InterPro" id="IPR020843">
    <property type="entry name" value="ER"/>
</dbReference>
<evidence type="ECO:0000313" key="3">
    <source>
        <dbReference type="Proteomes" id="UP000217676"/>
    </source>
</evidence>
<keyword evidence="3" id="KW-1185">Reference proteome</keyword>
<evidence type="ECO:0000313" key="2">
    <source>
        <dbReference type="EMBL" id="BAU87583.1"/>
    </source>
</evidence>
<evidence type="ECO:0000259" key="1">
    <source>
        <dbReference type="SMART" id="SM00829"/>
    </source>
</evidence>
<feature type="domain" description="Enoyl reductase (ER)" evidence="1">
    <location>
        <begin position="48"/>
        <end position="344"/>
    </location>
</feature>
<dbReference type="InterPro" id="IPR036291">
    <property type="entry name" value="NAD(P)-bd_dom_sf"/>
</dbReference>
<dbReference type="PANTHER" id="PTHR43677:SF4">
    <property type="entry name" value="QUINONE OXIDOREDUCTASE-LIKE PROTEIN 2"/>
    <property type="match status" value="1"/>
</dbReference>
<dbReference type="SUPFAM" id="SSF51735">
    <property type="entry name" value="NAD(P)-binding Rossmann-fold domains"/>
    <property type="match status" value="1"/>
</dbReference>
<dbReference type="EMBL" id="AP017424">
    <property type="protein sequence ID" value="BAU87583.1"/>
    <property type="molecule type" value="Genomic_DNA"/>
</dbReference>
<dbReference type="Proteomes" id="UP000217676">
    <property type="component" value="Chromosome"/>
</dbReference>
<name>A0A160P9A3_STRLU</name>
<dbReference type="InterPro" id="IPR013149">
    <property type="entry name" value="ADH-like_C"/>
</dbReference>